<feature type="region of interest" description="Disordered" evidence="15">
    <location>
        <begin position="82"/>
        <end position="174"/>
    </location>
</feature>
<feature type="non-terminal residue" evidence="19">
    <location>
        <position position="363"/>
    </location>
</feature>
<evidence type="ECO:0000259" key="16">
    <source>
        <dbReference type="PROSITE" id="PS51133"/>
    </source>
</evidence>
<evidence type="ECO:0000256" key="12">
    <source>
        <dbReference type="PROSITE-ProRule" id="PRU00472"/>
    </source>
</evidence>
<evidence type="ECO:0000256" key="7">
    <source>
        <dbReference type="ARBA" id="ARBA00023015"/>
    </source>
</evidence>
<dbReference type="InterPro" id="IPR035100">
    <property type="entry name" value="TF_IIS-typ"/>
</dbReference>
<dbReference type="Proteomes" id="UP000531168">
    <property type="component" value="Unassembled WGS sequence"/>
</dbReference>
<dbReference type="SUPFAM" id="SSF47676">
    <property type="entry name" value="Conserved domain common to transcription factors TFIIS, elongin A, CRSP70"/>
    <property type="match status" value="1"/>
</dbReference>
<keyword evidence="9 14" id="KW-0804">Transcription</keyword>
<evidence type="ECO:0000256" key="5">
    <source>
        <dbReference type="ARBA" id="ARBA00022771"/>
    </source>
</evidence>
<feature type="domain" description="TFIIS-type" evidence="16">
    <location>
        <begin position="321"/>
        <end position="361"/>
    </location>
</feature>
<dbReference type="SUPFAM" id="SSF46942">
    <property type="entry name" value="Elongation factor TFIIS domain 2"/>
    <property type="match status" value="1"/>
</dbReference>
<dbReference type="GO" id="GO:0008270">
    <property type="term" value="F:zinc ion binding"/>
    <property type="evidence" value="ECO:0007669"/>
    <property type="project" value="UniProtKB-UniRule"/>
</dbReference>
<keyword evidence="5 12" id="KW-0863">Zinc-finger</keyword>
<dbReference type="EMBL" id="VXAR01004473">
    <property type="protein sequence ID" value="NXK75235.1"/>
    <property type="molecule type" value="Genomic_DNA"/>
</dbReference>
<evidence type="ECO:0000256" key="11">
    <source>
        <dbReference type="ARBA" id="ARBA00025408"/>
    </source>
</evidence>
<evidence type="ECO:0000256" key="4">
    <source>
        <dbReference type="ARBA" id="ARBA00022723"/>
    </source>
</evidence>
<feature type="compositionally biased region" description="Basic and acidic residues" evidence="15">
    <location>
        <begin position="111"/>
        <end position="122"/>
    </location>
</feature>
<dbReference type="GO" id="GO:0005634">
    <property type="term" value="C:nucleus"/>
    <property type="evidence" value="ECO:0007669"/>
    <property type="project" value="UniProtKB-SubCell"/>
</dbReference>
<organism evidence="19 20">
    <name type="scientific">Amazona guildingii</name>
    <dbReference type="NCBI Taxonomy" id="175529"/>
    <lineage>
        <taxon>Eukaryota</taxon>
        <taxon>Metazoa</taxon>
        <taxon>Chordata</taxon>
        <taxon>Craniata</taxon>
        <taxon>Vertebrata</taxon>
        <taxon>Euteleostomi</taxon>
        <taxon>Archelosauria</taxon>
        <taxon>Archosauria</taxon>
        <taxon>Dinosauria</taxon>
        <taxon>Saurischia</taxon>
        <taxon>Theropoda</taxon>
        <taxon>Coelurosauria</taxon>
        <taxon>Aves</taxon>
        <taxon>Neognathae</taxon>
        <taxon>Neoaves</taxon>
        <taxon>Telluraves</taxon>
        <taxon>Australaves</taxon>
        <taxon>Psittaciformes</taxon>
        <taxon>Psittacidae</taxon>
        <taxon>Amazona</taxon>
    </lineage>
</organism>
<dbReference type="PROSITE" id="PS51319">
    <property type="entry name" value="TFIIS_N"/>
    <property type="match status" value="1"/>
</dbReference>
<evidence type="ECO:0000256" key="13">
    <source>
        <dbReference type="PROSITE-ProRule" id="PRU00649"/>
    </source>
</evidence>
<evidence type="ECO:0000256" key="15">
    <source>
        <dbReference type="SAM" id="MobiDB-lite"/>
    </source>
</evidence>
<feature type="compositionally biased region" description="Low complexity" evidence="15">
    <location>
        <begin position="135"/>
        <end position="147"/>
    </location>
</feature>
<evidence type="ECO:0000259" key="18">
    <source>
        <dbReference type="PROSITE" id="PS51321"/>
    </source>
</evidence>
<dbReference type="FunFam" id="1.20.930.10:FF:000002">
    <property type="entry name" value="Transcription elongation factor A (SII), 1"/>
    <property type="match status" value="1"/>
</dbReference>
<feature type="compositionally biased region" description="Basic and acidic residues" evidence="15">
    <location>
        <begin position="85"/>
        <end position="102"/>
    </location>
</feature>
<dbReference type="SUPFAM" id="SSF57783">
    <property type="entry name" value="Zinc beta-ribbon"/>
    <property type="match status" value="1"/>
</dbReference>
<dbReference type="InterPro" id="IPR003618">
    <property type="entry name" value="TFIIS_cen_dom"/>
</dbReference>
<dbReference type="PANTHER" id="PTHR11477:SF4">
    <property type="entry name" value="TRANSCRIPTION ELONGATION FACTOR A PROTEIN 3"/>
    <property type="match status" value="1"/>
</dbReference>
<comment type="function">
    <text evidence="11">Necessary for efficient RNA polymerase II transcription elongation past template-encoded arresting sites. The arresting sites in DNA have the property of trapping a certain fraction of elongating RNA polymerases that pass through, resulting in locked ternary complexes. Cleavage of the nascent transcript by S-II allows the resumption of elongation from the new 3'-terminus.</text>
</comment>
<comment type="subcellular location">
    <subcellularLocation>
        <location evidence="1 13 14">Nucleus</location>
    </subcellularLocation>
</comment>
<feature type="domain" description="TFIIS central" evidence="18">
    <location>
        <begin position="191"/>
        <end position="318"/>
    </location>
</feature>
<evidence type="ECO:0000256" key="14">
    <source>
        <dbReference type="RuleBase" id="RU368078"/>
    </source>
</evidence>
<dbReference type="Gene3D" id="2.20.25.10">
    <property type="match status" value="1"/>
</dbReference>
<evidence type="ECO:0000256" key="6">
    <source>
        <dbReference type="ARBA" id="ARBA00022833"/>
    </source>
</evidence>
<dbReference type="InterPro" id="IPR006289">
    <property type="entry name" value="TFSII"/>
</dbReference>
<dbReference type="Pfam" id="PF07500">
    <property type="entry name" value="TFIIS_M"/>
    <property type="match status" value="1"/>
</dbReference>
<name>A0A7L0M2Z1_9PSIT</name>
<keyword evidence="10 13" id="KW-0539">Nucleus</keyword>
<evidence type="ECO:0000256" key="8">
    <source>
        <dbReference type="ARBA" id="ARBA00023125"/>
    </source>
</evidence>
<evidence type="ECO:0000313" key="20">
    <source>
        <dbReference type="Proteomes" id="UP000531168"/>
    </source>
</evidence>
<keyword evidence="4 14" id="KW-0479">Metal-binding</keyword>
<dbReference type="InterPro" id="IPR003617">
    <property type="entry name" value="TFIIS/CRSP70_N_sub"/>
</dbReference>
<gene>
    <name evidence="19" type="primary">Tcea3</name>
    <name evidence="19" type="ORF">AMAGUI_R01514</name>
</gene>
<evidence type="ECO:0000256" key="10">
    <source>
        <dbReference type="ARBA" id="ARBA00023242"/>
    </source>
</evidence>
<evidence type="ECO:0000256" key="9">
    <source>
        <dbReference type="ARBA" id="ARBA00023163"/>
    </source>
</evidence>
<sequence length="363" mass="40557">MGPAEELVRIAKKLDKMVARKSTEGALDLLKSLTSYTMTIQLLQTTRIGVAVNSVRKHCSDGEVVASAKILIKNWKRLLEPSTTPKKEKDMDGEKEKKEKGLDFPSCPSEGVKHPKNPAEKHKEKHKERRDSADSKSFTSATSSSSSPQKRLSGERANSSKAKAETPRTPSSPFSPSPCFLAPCYLTGDSVRDKCIEMLTAALRMDGDYKDFGVNCEKMASEIEDHILYRGRGHTLGSREELKSTDMKYRNRVRSRISNLKDPKNPSLRRNVLCGAILPSLIARMTAEEMASDELKELRNAMTQEAIREHQMAKTGGTVTDLFQCGKCKKKNCTYNQVQTRSADEPMTTFVLCNECGNRWKVC</sequence>
<feature type="non-terminal residue" evidence="19">
    <location>
        <position position="1"/>
    </location>
</feature>
<evidence type="ECO:0000313" key="19">
    <source>
        <dbReference type="EMBL" id="NXK75235.1"/>
    </source>
</evidence>
<evidence type="ECO:0000256" key="3">
    <source>
        <dbReference type="ARBA" id="ARBA00022553"/>
    </source>
</evidence>
<keyword evidence="20" id="KW-1185">Reference proteome</keyword>
<dbReference type="InterPro" id="IPR036575">
    <property type="entry name" value="TFIIS_cen_dom_sf"/>
</dbReference>
<dbReference type="Pfam" id="PF01096">
    <property type="entry name" value="Zn_ribbon_TFIIS"/>
    <property type="match status" value="1"/>
</dbReference>
<accession>A0A7L0M2Z1</accession>
<dbReference type="AlphaFoldDB" id="A0A7L0M2Z1"/>
<evidence type="ECO:0000256" key="1">
    <source>
        <dbReference type="ARBA" id="ARBA00004123"/>
    </source>
</evidence>
<dbReference type="Gene3D" id="1.20.930.10">
    <property type="entry name" value="Conserved domain common to transcription factors TFIIS, elongin A, CRSP70"/>
    <property type="match status" value="1"/>
</dbReference>
<dbReference type="CDD" id="cd00183">
    <property type="entry name" value="TFIIS_I"/>
    <property type="match status" value="1"/>
</dbReference>
<dbReference type="Pfam" id="PF08711">
    <property type="entry name" value="Med26"/>
    <property type="match status" value="1"/>
</dbReference>
<comment type="caution">
    <text evidence="19">The sequence shown here is derived from an EMBL/GenBank/DDBJ whole genome shotgun (WGS) entry which is preliminary data.</text>
</comment>
<dbReference type="SMART" id="SM00440">
    <property type="entry name" value="ZnF_C2C2"/>
    <property type="match status" value="1"/>
</dbReference>
<dbReference type="FunFam" id="2.20.25.10:FF:000001">
    <property type="entry name" value="Probable Transcription elongation factor S-II"/>
    <property type="match status" value="1"/>
</dbReference>
<dbReference type="GO" id="GO:0003677">
    <property type="term" value="F:DNA binding"/>
    <property type="evidence" value="ECO:0007669"/>
    <property type="project" value="UniProtKB-KW"/>
</dbReference>
<dbReference type="Gene3D" id="1.10.472.30">
    <property type="entry name" value="Transcription elongation factor S-II, central domain"/>
    <property type="match status" value="1"/>
</dbReference>
<protein>
    <recommendedName>
        <fullName evidence="14">Transcription elongation factor</fullName>
    </recommendedName>
</protein>
<comment type="similarity">
    <text evidence="2 14">Belongs to the TFS-II family.</text>
</comment>
<dbReference type="NCBIfam" id="TIGR01385">
    <property type="entry name" value="TFSII"/>
    <property type="match status" value="1"/>
</dbReference>
<keyword evidence="8 14" id="KW-0238">DNA-binding</keyword>
<dbReference type="InterPro" id="IPR001222">
    <property type="entry name" value="Znf_TFIIS"/>
</dbReference>
<dbReference type="PIRSF" id="PIRSF006704">
    <property type="entry name" value="TF_IIS"/>
    <property type="match status" value="1"/>
</dbReference>
<keyword evidence="3" id="KW-0597">Phosphoprotein</keyword>
<evidence type="ECO:0000256" key="2">
    <source>
        <dbReference type="ARBA" id="ARBA00009647"/>
    </source>
</evidence>
<dbReference type="PROSITE" id="PS51133">
    <property type="entry name" value="ZF_TFIIS_2"/>
    <property type="match status" value="1"/>
</dbReference>
<feature type="domain" description="TFIIS N-terminal" evidence="17">
    <location>
        <begin position="5"/>
        <end position="82"/>
    </location>
</feature>
<reference evidence="19 20" key="1">
    <citation type="submission" date="2019-09" db="EMBL/GenBank/DDBJ databases">
        <title>Bird 10,000 Genomes (B10K) Project - Family phase.</title>
        <authorList>
            <person name="Zhang G."/>
        </authorList>
    </citation>
    <scope>NUCLEOTIDE SEQUENCE [LARGE SCALE GENOMIC DNA]</scope>
    <source>
        <strain evidence="19">B10K-DU-001-46</strain>
        <tissue evidence="19">Muscle</tissue>
    </source>
</reference>
<keyword evidence="6 14" id="KW-0862">Zinc</keyword>
<dbReference type="PANTHER" id="PTHR11477">
    <property type="entry name" value="TRANSCRIPTION FACTOR S-II ZINC FINGER DOMAIN-CONTAINING PROTEIN"/>
    <property type="match status" value="1"/>
</dbReference>
<keyword evidence="7 14" id="KW-0805">Transcription regulation</keyword>
<dbReference type="CDD" id="cd13749">
    <property type="entry name" value="Zn-ribbon_TFIIS"/>
    <property type="match status" value="1"/>
</dbReference>
<dbReference type="SMART" id="SM00510">
    <property type="entry name" value="TFS2M"/>
    <property type="match status" value="1"/>
</dbReference>
<evidence type="ECO:0000259" key="17">
    <source>
        <dbReference type="PROSITE" id="PS51319"/>
    </source>
</evidence>
<dbReference type="SMART" id="SM00509">
    <property type="entry name" value="TFS2N"/>
    <property type="match status" value="1"/>
</dbReference>
<dbReference type="PROSITE" id="PS00466">
    <property type="entry name" value="ZF_TFIIS_1"/>
    <property type="match status" value="1"/>
</dbReference>
<dbReference type="InterPro" id="IPR035441">
    <property type="entry name" value="TFIIS/LEDGF_dom_sf"/>
</dbReference>
<dbReference type="InterPro" id="IPR017923">
    <property type="entry name" value="TFIIS_N"/>
</dbReference>
<dbReference type="GO" id="GO:0006368">
    <property type="term" value="P:transcription elongation by RNA polymerase II"/>
    <property type="evidence" value="ECO:0007669"/>
    <property type="project" value="InterPro"/>
</dbReference>
<dbReference type="PROSITE" id="PS51321">
    <property type="entry name" value="TFIIS_CENTRAL"/>
    <property type="match status" value="1"/>
</dbReference>
<proteinExistence type="inferred from homology"/>